<dbReference type="InterPro" id="IPR011042">
    <property type="entry name" value="6-blade_b-propeller_TolB-like"/>
</dbReference>
<dbReference type="EMBL" id="JAGPYM010000012">
    <property type="protein sequence ID" value="KAH6888390.1"/>
    <property type="molecule type" value="Genomic_DNA"/>
</dbReference>
<accession>A0A9P9APM2</accession>
<organism evidence="1 2">
    <name type="scientific">Thelonectria olida</name>
    <dbReference type="NCBI Taxonomy" id="1576542"/>
    <lineage>
        <taxon>Eukaryota</taxon>
        <taxon>Fungi</taxon>
        <taxon>Dikarya</taxon>
        <taxon>Ascomycota</taxon>
        <taxon>Pezizomycotina</taxon>
        <taxon>Sordariomycetes</taxon>
        <taxon>Hypocreomycetidae</taxon>
        <taxon>Hypocreales</taxon>
        <taxon>Nectriaceae</taxon>
        <taxon>Thelonectria</taxon>
    </lineage>
</organism>
<evidence type="ECO:0000313" key="1">
    <source>
        <dbReference type="EMBL" id="KAH6888390.1"/>
    </source>
</evidence>
<dbReference type="OrthoDB" id="5307922at2759"/>
<sequence length="400" mass="43864">MVGTFLKVGLSAAALLAFVFEVFLKDPIWLGLGIGKTPQPISDFPYTCRSIVDSRMEACEDMWLSESTRQLFLACSDPLARPYWMPNVAHFNLSARSQKDAIVVLDIDKPLDDEFQLRSLQTPGFTGTAGDGRLDLVGFAGIENPEDRSIRLFIINHRPSVDAETGEFLNHAVFGANSTVELFETGSDASELKHRHTYASQHIATPNRVAALGPDSFYVTNDHGPNKLGLKHHLSPFLGTGDVTFCDKEHGCKSVAGGLKFPNGLVHGHDGLVYVPNSMIGTISVFRRLENNDIEKVEEIPVGYSIDNLSVDQNGDVYVAAFPRGIDIFKAYEDPYNARPAAAALRLRKLDIGYVLDKVIEDGLGEKLPATTTVIHDAKTGRLFMSSVISPFIAVCEPRK</sequence>
<proteinExistence type="predicted"/>
<dbReference type="Gene3D" id="2.120.10.30">
    <property type="entry name" value="TolB, C-terminal domain"/>
    <property type="match status" value="1"/>
</dbReference>
<reference evidence="1 2" key="1">
    <citation type="journal article" date="2021" name="Nat. Commun.">
        <title>Genetic determinants of endophytism in the Arabidopsis root mycobiome.</title>
        <authorList>
            <person name="Mesny F."/>
            <person name="Miyauchi S."/>
            <person name="Thiergart T."/>
            <person name="Pickel B."/>
            <person name="Atanasova L."/>
            <person name="Karlsson M."/>
            <person name="Huettel B."/>
            <person name="Barry K.W."/>
            <person name="Haridas S."/>
            <person name="Chen C."/>
            <person name="Bauer D."/>
            <person name="Andreopoulos W."/>
            <person name="Pangilinan J."/>
            <person name="LaButti K."/>
            <person name="Riley R."/>
            <person name="Lipzen A."/>
            <person name="Clum A."/>
            <person name="Drula E."/>
            <person name="Henrissat B."/>
            <person name="Kohler A."/>
            <person name="Grigoriev I.V."/>
            <person name="Martin F.M."/>
            <person name="Hacquard S."/>
        </authorList>
    </citation>
    <scope>NUCLEOTIDE SEQUENCE [LARGE SCALE GENOMIC DNA]</scope>
    <source>
        <strain evidence="1 2">MPI-CAGE-CH-0241</strain>
    </source>
</reference>
<name>A0A9P9APM2_9HYPO</name>
<comment type="caution">
    <text evidence="1">The sequence shown here is derived from an EMBL/GenBank/DDBJ whole genome shotgun (WGS) entry which is preliminary data.</text>
</comment>
<keyword evidence="2" id="KW-1185">Reference proteome</keyword>
<gene>
    <name evidence="1" type="ORF">B0T10DRAFT_488086</name>
</gene>
<evidence type="ECO:0008006" key="3">
    <source>
        <dbReference type="Google" id="ProtNLM"/>
    </source>
</evidence>
<dbReference type="SUPFAM" id="SSF63829">
    <property type="entry name" value="Calcium-dependent phosphotriesterase"/>
    <property type="match status" value="1"/>
</dbReference>
<dbReference type="InterPro" id="IPR051288">
    <property type="entry name" value="Serum_paraoxonase/arylesterase"/>
</dbReference>
<dbReference type="AlphaFoldDB" id="A0A9P9APM2"/>
<dbReference type="PANTHER" id="PTHR11799:SF20">
    <property type="entry name" value="SMP-30_GLUCONOLACTONASE_LRE-LIKE REGION DOMAIN-CONTAINING PROTEIN"/>
    <property type="match status" value="1"/>
</dbReference>
<dbReference type="PANTHER" id="PTHR11799">
    <property type="entry name" value="PARAOXONASE"/>
    <property type="match status" value="1"/>
</dbReference>
<protein>
    <recommendedName>
        <fullName evidence="3">Serum paraoxonase/arylesterase</fullName>
    </recommendedName>
</protein>
<evidence type="ECO:0000313" key="2">
    <source>
        <dbReference type="Proteomes" id="UP000777438"/>
    </source>
</evidence>
<dbReference type="Proteomes" id="UP000777438">
    <property type="component" value="Unassembled WGS sequence"/>
</dbReference>